<feature type="signal peptide" evidence="1">
    <location>
        <begin position="1"/>
        <end position="18"/>
    </location>
</feature>
<name>A0A1H0QCW4_9ACTN</name>
<evidence type="ECO:0008006" key="4">
    <source>
        <dbReference type="Google" id="ProtNLM"/>
    </source>
</evidence>
<keyword evidence="3" id="KW-1185">Reference proteome</keyword>
<feature type="chain" id="PRO_5039562257" description="Lipoprotein" evidence="1">
    <location>
        <begin position="19"/>
        <end position="143"/>
    </location>
</feature>
<dbReference type="OrthoDB" id="3691802at2"/>
<keyword evidence="1" id="KW-0732">Signal</keyword>
<gene>
    <name evidence="2" type="ORF">SAMN04487905_102169</name>
</gene>
<sequence>MRIRGKLAVLAVALPLFAGVAACGELQQAQQGVEDAQQGVENAQQGLEAAQNCAKATGAVNFVPDFSDQQQVREQARSKAEEIGQLAEQTSDQALSDALRDVQQSMRRVSSGEVTIENSAEWTQHQLEQTERVLKICSGITGN</sequence>
<dbReference type="AlphaFoldDB" id="A0A1H0QCW4"/>
<reference evidence="3" key="1">
    <citation type="submission" date="2016-10" db="EMBL/GenBank/DDBJ databases">
        <authorList>
            <person name="Varghese N."/>
            <person name="Submissions S."/>
        </authorList>
    </citation>
    <scope>NUCLEOTIDE SEQUENCE [LARGE SCALE GENOMIC DNA]</scope>
    <source>
        <strain evidence="3">DSM 46732</strain>
    </source>
</reference>
<dbReference type="Proteomes" id="UP000199497">
    <property type="component" value="Unassembled WGS sequence"/>
</dbReference>
<dbReference type="STRING" id="405564.SAMN04487905_102169"/>
<protein>
    <recommendedName>
        <fullName evidence="4">Lipoprotein</fullName>
    </recommendedName>
</protein>
<dbReference type="EMBL" id="FNJR01000002">
    <property type="protein sequence ID" value="SDP14895.1"/>
    <property type="molecule type" value="Genomic_DNA"/>
</dbReference>
<organism evidence="2 3">
    <name type="scientific">Actinopolyspora xinjiangensis</name>
    <dbReference type="NCBI Taxonomy" id="405564"/>
    <lineage>
        <taxon>Bacteria</taxon>
        <taxon>Bacillati</taxon>
        <taxon>Actinomycetota</taxon>
        <taxon>Actinomycetes</taxon>
        <taxon>Actinopolysporales</taxon>
        <taxon>Actinopolysporaceae</taxon>
        <taxon>Actinopolyspora</taxon>
    </lineage>
</organism>
<proteinExistence type="predicted"/>
<evidence type="ECO:0000256" key="1">
    <source>
        <dbReference type="SAM" id="SignalP"/>
    </source>
</evidence>
<evidence type="ECO:0000313" key="3">
    <source>
        <dbReference type="Proteomes" id="UP000199497"/>
    </source>
</evidence>
<accession>A0A1H0QCW4</accession>
<evidence type="ECO:0000313" key="2">
    <source>
        <dbReference type="EMBL" id="SDP14895.1"/>
    </source>
</evidence>
<dbReference type="PROSITE" id="PS51257">
    <property type="entry name" value="PROKAR_LIPOPROTEIN"/>
    <property type="match status" value="1"/>
</dbReference>
<dbReference type="RefSeq" id="WP_092597687.1">
    <property type="nucleotide sequence ID" value="NZ_FNJR01000002.1"/>
</dbReference>